<dbReference type="AlphaFoldDB" id="B0JRG9"/>
<keyword evidence="3" id="KW-1185">Reference proteome</keyword>
<accession>B0JRG9</accession>
<dbReference type="KEGG" id="mar:MAE_08970"/>
<name>B0JRG9_MICAN</name>
<feature type="transmembrane region" description="Helical" evidence="1">
    <location>
        <begin position="17"/>
        <end position="41"/>
    </location>
</feature>
<sequence>MISLDIWLQENQDFPKWLYLTISTLLYINLIIPIHSIIVDYPPSLQDYPYRGLYQIIHSIFL</sequence>
<organism evidence="2 3">
    <name type="scientific">Microcystis aeruginosa (strain NIES-843 / IAM M-2473)</name>
    <dbReference type="NCBI Taxonomy" id="449447"/>
    <lineage>
        <taxon>Bacteria</taxon>
        <taxon>Bacillati</taxon>
        <taxon>Cyanobacteriota</taxon>
        <taxon>Cyanophyceae</taxon>
        <taxon>Oscillatoriophycideae</taxon>
        <taxon>Chroococcales</taxon>
        <taxon>Microcystaceae</taxon>
        <taxon>Microcystis</taxon>
    </lineage>
</organism>
<evidence type="ECO:0000313" key="3">
    <source>
        <dbReference type="Proteomes" id="UP000001510"/>
    </source>
</evidence>
<dbReference type="Proteomes" id="UP000001510">
    <property type="component" value="Chromosome"/>
</dbReference>
<reference evidence="2 3" key="1">
    <citation type="journal article" date="2007" name="DNA Res.">
        <title>Complete genomic structure of the bloom-forming toxic cyanobacterium Microcystis aeruginosa NIES-843.</title>
        <authorList>
            <person name="Kaneko T."/>
            <person name="Nakajima N."/>
            <person name="Okamoto S."/>
            <person name="Suzuki I."/>
            <person name="Tanabe Y."/>
            <person name="Tamaoki M."/>
            <person name="Nakamura Y."/>
            <person name="Kasai F."/>
            <person name="Watanabe A."/>
            <person name="Kawashima K."/>
            <person name="Kishida Y."/>
            <person name="Ono A."/>
            <person name="Shimizu Y."/>
            <person name="Takahashi C."/>
            <person name="Minami C."/>
            <person name="Fujishiro T."/>
            <person name="Kohara M."/>
            <person name="Katoh M."/>
            <person name="Nakazaki N."/>
            <person name="Nakayama S."/>
            <person name="Yamada M."/>
            <person name="Tabata S."/>
            <person name="Watanabe M.M."/>
        </authorList>
    </citation>
    <scope>NUCLEOTIDE SEQUENCE [LARGE SCALE GENOMIC DNA]</scope>
    <source>
        <strain evidence="3">NIES-843 / IAM M-247</strain>
    </source>
</reference>
<keyword evidence="1" id="KW-0472">Membrane</keyword>
<proteinExistence type="predicted"/>
<dbReference type="STRING" id="449447.MAE_08970"/>
<dbReference type="HOGENOM" id="CLU_2899166_0_0_3"/>
<protein>
    <submittedName>
        <fullName evidence="2">Uncharacterized protein</fullName>
    </submittedName>
</protein>
<evidence type="ECO:0000256" key="1">
    <source>
        <dbReference type="SAM" id="Phobius"/>
    </source>
</evidence>
<gene>
    <name evidence="2" type="ordered locus">MAE_08970</name>
</gene>
<keyword evidence="1" id="KW-1133">Transmembrane helix</keyword>
<dbReference type="EMBL" id="AP009552">
    <property type="protein sequence ID" value="BAG00719.1"/>
    <property type="molecule type" value="Genomic_DNA"/>
</dbReference>
<dbReference type="PaxDb" id="449447-MAE_08970"/>
<evidence type="ECO:0000313" key="2">
    <source>
        <dbReference type="EMBL" id="BAG00719.1"/>
    </source>
</evidence>
<keyword evidence="1" id="KW-0812">Transmembrane</keyword>
<dbReference type="EnsemblBacteria" id="BAG00719">
    <property type="protein sequence ID" value="BAG00719"/>
    <property type="gene ID" value="MAE_08970"/>
</dbReference>